<keyword evidence="3" id="KW-1185">Reference proteome</keyword>
<dbReference type="AlphaFoldDB" id="A0AAW1UWC4"/>
<reference evidence="2 3" key="1">
    <citation type="submission" date="2023-03" db="EMBL/GenBank/DDBJ databases">
        <title>Genome insight into feeding habits of ladybird beetles.</title>
        <authorList>
            <person name="Li H.-S."/>
            <person name="Huang Y.-H."/>
            <person name="Pang H."/>
        </authorList>
    </citation>
    <scope>NUCLEOTIDE SEQUENCE [LARGE SCALE GENOMIC DNA]</scope>
    <source>
        <strain evidence="2">SYSU_2023b</strain>
        <tissue evidence="2">Whole body</tissue>
    </source>
</reference>
<feature type="region of interest" description="Disordered" evidence="1">
    <location>
        <begin position="37"/>
        <end position="56"/>
    </location>
</feature>
<accession>A0AAW1UWC4</accession>
<feature type="region of interest" description="Disordered" evidence="1">
    <location>
        <begin position="1019"/>
        <end position="1083"/>
    </location>
</feature>
<comment type="caution">
    <text evidence="2">The sequence shown here is derived from an EMBL/GenBank/DDBJ whole genome shotgun (WGS) entry which is preliminary data.</text>
</comment>
<feature type="region of interest" description="Disordered" evidence="1">
    <location>
        <begin position="788"/>
        <end position="838"/>
    </location>
</feature>
<dbReference type="PANTHER" id="PTHR47644:SF1">
    <property type="entry name" value="PDZ DOMAIN-CONTAINING PROTEIN"/>
    <property type="match status" value="1"/>
</dbReference>
<feature type="compositionally biased region" description="Basic and acidic residues" evidence="1">
    <location>
        <begin position="797"/>
        <end position="818"/>
    </location>
</feature>
<feature type="compositionally biased region" description="Basic residues" evidence="1">
    <location>
        <begin position="1042"/>
        <end position="1056"/>
    </location>
</feature>
<dbReference type="Proteomes" id="UP001431783">
    <property type="component" value="Unassembled WGS sequence"/>
</dbReference>
<organism evidence="2 3">
    <name type="scientific">Henosepilachna vigintioctopunctata</name>
    <dbReference type="NCBI Taxonomy" id="420089"/>
    <lineage>
        <taxon>Eukaryota</taxon>
        <taxon>Metazoa</taxon>
        <taxon>Ecdysozoa</taxon>
        <taxon>Arthropoda</taxon>
        <taxon>Hexapoda</taxon>
        <taxon>Insecta</taxon>
        <taxon>Pterygota</taxon>
        <taxon>Neoptera</taxon>
        <taxon>Endopterygota</taxon>
        <taxon>Coleoptera</taxon>
        <taxon>Polyphaga</taxon>
        <taxon>Cucujiformia</taxon>
        <taxon>Coccinelloidea</taxon>
        <taxon>Coccinellidae</taxon>
        <taxon>Epilachninae</taxon>
        <taxon>Epilachnini</taxon>
        <taxon>Henosepilachna</taxon>
    </lineage>
</organism>
<feature type="compositionally biased region" description="Basic and acidic residues" evidence="1">
    <location>
        <begin position="271"/>
        <end position="287"/>
    </location>
</feature>
<feature type="compositionally biased region" description="Polar residues" evidence="1">
    <location>
        <begin position="605"/>
        <end position="623"/>
    </location>
</feature>
<gene>
    <name evidence="2" type="ORF">WA026_010914</name>
</gene>
<feature type="compositionally biased region" description="Basic and acidic residues" evidence="1">
    <location>
        <begin position="217"/>
        <end position="240"/>
    </location>
</feature>
<proteinExistence type="predicted"/>
<name>A0AAW1UWC4_9CUCU</name>
<feature type="compositionally biased region" description="Low complexity" evidence="1">
    <location>
        <begin position="624"/>
        <end position="641"/>
    </location>
</feature>
<dbReference type="EMBL" id="JARQZJ010000095">
    <property type="protein sequence ID" value="KAK9885418.1"/>
    <property type="molecule type" value="Genomic_DNA"/>
</dbReference>
<evidence type="ECO:0000313" key="3">
    <source>
        <dbReference type="Proteomes" id="UP001431783"/>
    </source>
</evidence>
<feature type="compositionally biased region" description="Low complexity" evidence="1">
    <location>
        <begin position="697"/>
        <end position="716"/>
    </location>
</feature>
<feature type="compositionally biased region" description="Basic residues" evidence="1">
    <location>
        <begin position="819"/>
        <end position="837"/>
    </location>
</feature>
<feature type="compositionally biased region" description="Low complexity" evidence="1">
    <location>
        <begin position="930"/>
        <end position="949"/>
    </location>
</feature>
<feature type="region of interest" description="Disordered" evidence="1">
    <location>
        <begin position="1103"/>
        <end position="1126"/>
    </location>
</feature>
<feature type="compositionally biased region" description="Basic and acidic residues" evidence="1">
    <location>
        <begin position="1057"/>
        <end position="1083"/>
    </location>
</feature>
<feature type="compositionally biased region" description="Basic and acidic residues" evidence="1">
    <location>
        <begin position="852"/>
        <end position="864"/>
    </location>
</feature>
<feature type="region of interest" description="Disordered" evidence="1">
    <location>
        <begin position="208"/>
        <end position="289"/>
    </location>
</feature>
<feature type="compositionally biased region" description="Low complexity" evidence="1">
    <location>
        <begin position="899"/>
        <end position="908"/>
    </location>
</feature>
<feature type="compositionally biased region" description="Low complexity" evidence="1">
    <location>
        <begin position="261"/>
        <end position="270"/>
    </location>
</feature>
<protein>
    <submittedName>
        <fullName evidence="2">Uncharacterized protein</fullName>
    </submittedName>
</protein>
<evidence type="ECO:0000313" key="2">
    <source>
        <dbReference type="EMBL" id="KAK9885418.1"/>
    </source>
</evidence>
<evidence type="ECO:0000256" key="1">
    <source>
        <dbReference type="SAM" id="MobiDB-lite"/>
    </source>
</evidence>
<sequence>MEYIISVFVFRYPWAPPGPEIYRYDQDLKSSYFRRKPHADPSRYTWMPSDDESIRMEKPKSILEPSHSGSSQTSATSKKHVSFARSHTLTSFDDAIVSLNSSSSQLGKMTRSQERLLDVRKTEIQPITRQPEPSESVLLIDKFKRTPMKCQATQTEACLGRKPLAQGNINLSPRTIHRVKMVSQGAQTNGLVLNGRRLTKSFSEAGNRFQGIATDPNEYRTFESIPDHEPLQRTQSDEPPRSPFILNPSPIPSPEIPPIVPSHSETSSISKSEHESEESETKKEIFIDFKPQVPTSESKLGKRPLTKAMSDGEILVDQLKDHKNESIPSVNQITSLSQEYLTVEPETPRTFVPYFQNSPIRHEGIFKKLDDSIFSSVSFDDNNTGFQTQDSLDEEFHENLIYNRMYIDNNEHLSNSLEELPKRMIGSISPNDECVVPSISMMSTKKSPFNSNDSLANDIRDHSDGIWNESQATVLQVDSGTDNGTAISSSEMASLTSPGSISLLTPSSRRRHLLLLQHQQRSSIDTENLEEELIEQNQTDNTPRIIINKPRVQHQQEQVSRHKFIPAPRPSSSSATWKRRLPESPSKSPQPAVVPDLLLARTDSCKTNTDVSESTTTDDYITANSGTDSSRKSGSNSKGNDIYSTVHHTHQIFEESSFESVKGDILDDMVVPSVLPPLIDEKSPHHRSLSNTPVPQESRTGRSTPSETSSSCGSYSVDGSCPDLLERAPVPSKSPEGVRYKRYSATGCWTYSPEDEQSRQFISNETASEPQHKRRPYVLDINKHLDANKLSPNENYKNNKKDIRISPSKDYHKSCDKPKRTKIRNKSPMQNHKKVFQKKSYYLRTDAVDDERIKRSEEGGKATSDDSSCDFGTGKYVLGQTSPRKSKKSKDNNRRKSLPRSPSSQPLRKVSDEKSVSLPGSLQRNKSSKSKNQQSERIITTETTSPTESLNSKSLEGRGPQSKSPENTKLKALSAESLRSVSPGSDSVFYSDPSSHTADHQVHCLHCGKEVDIITTDVDKSSNSSQHDIVQPPAGFEDSPKQKHSTGRLYKKLNRRIRSEERTLSEQRRHRYKPDARAKSEERDGGIVYCKKLRPMDRSTANSKEMLKAADSSPSVLPGAPDDEDDQGIYDVPYSEGFWLCLDEREVQSKANSPIDQVRRSSVSSTESEQDFKKRYLSVIHRMVHRKSCLEMYKRQTSRSFGESI</sequence>
<dbReference type="PANTHER" id="PTHR47644">
    <property type="entry name" value="AGAP008221-PA"/>
    <property type="match status" value="1"/>
</dbReference>
<feature type="region of interest" description="Disordered" evidence="1">
    <location>
        <begin position="551"/>
        <end position="642"/>
    </location>
</feature>
<feature type="region of interest" description="Disordered" evidence="1">
    <location>
        <begin position="677"/>
        <end position="716"/>
    </location>
</feature>
<feature type="compositionally biased region" description="Pro residues" evidence="1">
    <location>
        <begin position="249"/>
        <end position="260"/>
    </location>
</feature>
<feature type="region of interest" description="Disordered" evidence="1">
    <location>
        <begin position="852"/>
        <end position="998"/>
    </location>
</feature>